<name>A0ABD2XIT3_9HYME</name>
<sequence>MNSKFRSPPVDESPKSREKHIYTRACSQQQQRLARASLKRSPKPDDDYDVRGLRSGDISKGNCRYMLENDPKLPILWTWDR</sequence>
<evidence type="ECO:0000313" key="3">
    <source>
        <dbReference type="Proteomes" id="UP001627154"/>
    </source>
</evidence>
<proteinExistence type="predicted"/>
<protein>
    <submittedName>
        <fullName evidence="2">Uncharacterized protein</fullName>
    </submittedName>
</protein>
<comment type="caution">
    <text evidence="2">The sequence shown here is derived from an EMBL/GenBank/DDBJ whole genome shotgun (WGS) entry which is preliminary data.</text>
</comment>
<accession>A0ABD2XIT3</accession>
<keyword evidence="3" id="KW-1185">Reference proteome</keyword>
<dbReference type="AlphaFoldDB" id="A0ABD2XIT3"/>
<organism evidence="2 3">
    <name type="scientific">Trichogramma kaykai</name>
    <dbReference type="NCBI Taxonomy" id="54128"/>
    <lineage>
        <taxon>Eukaryota</taxon>
        <taxon>Metazoa</taxon>
        <taxon>Ecdysozoa</taxon>
        <taxon>Arthropoda</taxon>
        <taxon>Hexapoda</taxon>
        <taxon>Insecta</taxon>
        <taxon>Pterygota</taxon>
        <taxon>Neoptera</taxon>
        <taxon>Endopterygota</taxon>
        <taxon>Hymenoptera</taxon>
        <taxon>Apocrita</taxon>
        <taxon>Proctotrupomorpha</taxon>
        <taxon>Chalcidoidea</taxon>
        <taxon>Trichogrammatidae</taxon>
        <taxon>Trichogramma</taxon>
    </lineage>
</organism>
<evidence type="ECO:0000313" key="2">
    <source>
        <dbReference type="EMBL" id="KAL3405039.1"/>
    </source>
</evidence>
<feature type="compositionally biased region" description="Basic and acidic residues" evidence="1">
    <location>
        <begin position="12"/>
        <end position="21"/>
    </location>
</feature>
<dbReference type="EMBL" id="JBJJXI010000021">
    <property type="protein sequence ID" value="KAL3405039.1"/>
    <property type="molecule type" value="Genomic_DNA"/>
</dbReference>
<feature type="compositionally biased region" description="Basic and acidic residues" evidence="1">
    <location>
        <begin position="42"/>
        <end position="54"/>
    </location>
</feature>
<reference evidence="2 3" key="1">
    <citation type="journal article" date="2024" name="bioRxiv">
        <title>A reference genome for Trichogramma kaykai: A tiny desert-dwelling parasitoid wasp with competing sex-ratio distorters.</title>
        <authorList>
            <person name="Culotta J."/>
            <person name="Lindsey A.R."/>
        </authorList>
    </citation>
    <scope>NUCLEOTIDE SEQUENCE [LARGE SCALE GENOMIC DNA]</scope>
    <source>
        <strain evidence="2 3">KSX58</strain>
    </source>
</reference>
<feature type="region of interest" description="Disordered" evidence="1">
    <location>
        <begin position="1"/>
        <end position="54"/>
    </location>
</feature>
<evidence type="ECO:0000256" key="1">
    <source>
        <dbReference type="SAM" id="MobiDB-lite"/>
    </source>
</evidence>
<dbReference type="Proteomes" id="UP001627154">
    <property type="component" value="Unassembled WGS sequence"/>
</dbReference>
<gene>
    <name evidence="2" type="ORF">TKK_002098</name>
</gene>